<dbReference type="InterPro" id="IPR026992">
    <property type="entry name" value="DIOX_N"/>
</dbReference>
<dbReference type="InterPro" id="IPR050231">
    <property type="entry name" value="Iron_ascorbate_oxido_reductase"/>
</dbReference>
<organism evidence="12 13">
    <name type="scientific">Candidatus Entotheonella gemina</name>
    <dbReference type="NCBI Taxonomy" id="1429439"/>
    <lineage>
        <taxon>Bacteria</taxon>
        <taxon>Pseudomonadati</taxon>
        <taxon>Nitrospinota/Tectimicrobiota group</taxon>
        <taxon>Candidatus Tectimicrobiota</taxon>
        <taxon>Candidatus Entotheonellia</taxon>
        <taxon>Candidatus Entotheonellales</taxon>
        <taxon>Candidatus Entotheonellaceae</taxon>
        <taxon>Candidatus Entotheonella</taxon>
    </lineage>
</organism>
<dbReference type="EMBL" id="AZHX01000556">
    <property type="protein sequence ID" value="ETX06979.1"/>
    <property type="molecule type" value="Genomic_DNA"/>
</dbReference>
<dbReference type="GO" id="GO:0046872">
    <property type="term" value="F:metal ion binding"/>
    <property type="evidence" value="ECO:0007669"/>
    <property type="project" value="UniProtKB-KW"/>
</dbReference>
<dbReference type="EC" id="1.14.20.7" evidence="2"/>
<evidence type="ECO:0000256" key="4">
    <source>
        <dbReference type="ARBA" id="ARBA00019045"/>
    </source>
</evidence>
<dbReference type="AlphaFoldDB" id="W4M9C9"/>
<evidence type="ECO:0000256" key="6">
    <source>
        <dbReference type="ARBA" id="ARBA00031011"/>
    </source>
</evidence>
<name>W4M9C9_9BACT</name>
<sequence>MSNSFPQPVSLEEVPTLDMAPLISGGDSRRLAQALRSACEGMAFFYVTNHGVSQETIDAALSASKRFFDLPLETRLKVVKDRFHRGYLPLGTTHFPGRGPDLKDSYDIGVDLPLDHPDVVAGLPLHGPNQWPDLPGFREPLESYFAAVRDFGLQLLKLFAYSLDLNAHFFVQHYTRPTILMRLMHYPPQEQATDPTSIGATAHTDFGLVTVLYQDPLGGLEVQKPDGEWAAAPPVPGTFVVNLGQLMARWTNDVYRATPHRVVNRLGKERYSIPFFFNPNHDAQVACISTCTGPGRPAQYPVVTAGEYIANLVQINQGYQPPGESDT</sequence>
<evidence type="ECO:0000256" key="9">
    <source>
        <dbReference type="ARBA" id="ARBA00049359"/>
    </source>
</evidence>
<evidence type="ECO:0000256" key="1">
    <source>
        <dbReference type="ARBA" id="ARBA00004767"/>
    </source>
</evidence>
<dbReference type="InterPro" id="IPR044861">
    <property type="entry name" value="IPNS-like_FE2OG_OXY"/>
</dbReference>
<dbReference type="GO" id="GO:0009693">
    <property type="term" value="P:ethylene biosynthetic process"/>
    <property type="evidence" value="ECO:0007669"/>
    <property type="project" value="UniProtKB-KW"/>
</dbReference>
<evidence type="ECO:0000256" key="10">
    <source>
        <dbReference type="RuleBase" id="RU003682"/>
    </source>
</evidence>
<comment type="catalytic activity">
    <reaction evidence="8">
        <text>2-oxoglutarate + O2 + 2 H(+) = ethene + 3 CO2 + H2O</text>
        <dbReference type="Rhea" id="RHEA:31523"/>
        <dbReference type="ChEBI" id="CHEBI:15377"/>
        <dbReference type="ChEBI" id="CHEBI:15378"/>
        <dbReference type="ChEBI" id="CHEBI:15379"/>
        <dbReference type="ChEBI" id="CHEBI:16526"/>
        <dbReference type="ChEBI" id="CHEBI:16810"/>
        <dbReference type="ChEBI" id="CHEBI:18153"/>
        <dbReference type="EC" id="1.13.12.19"/>
    </reaction>
</comment>
<dbReference type="EC" id="1.13.12.19" evidence="3"/>
<evidence type="ECO:0000313" key="12">
    <source>
        <dbReference type="EMBL" id="ETX06979.1"/>
    </source>
</evidence>
<keyword evidence="5" id="KW-0266">Ethylene biosynthesis</keyword>
<evidence type="ECO:0000256" key="3">
    <source>
        <dbReference type="ARBA" id="ARBA00012531"/>
    </source>
</evidence>
<comment type="pathway">
    <text evidence="1">Alkene biosynthesis; ethylene biosynthesis via 2-oxoglutarate.</text>
</comment>
<feature type="domain" description="Fe2OG dioxygenase" evidence="11">
    <location>
        <begin position="177"/>
        <end position="279"/>
    </location>
</feature>
<dbReference type="Pfam" id="PF03171">
    <property type="entry name" value="2OG-FeII_Oxy"/>
    <property type="match status" value="1"/>
</dbReference>
<keyword evidence="10" id="KW-0479">Metal-binding</keyword>
<evidence type="ECO:0000256" key="2">
    <source>
        <dbReference type="ARBA" id="ARBA00012293"/>
    </source>
</evidence>
<dbReference type="PANTHER" id="PTHR47990">
    <property type="entry name" value="2-OXOGLUTARATE (2OG) AND FE(II)-DEPENDENT OXYGENASE SUPERFAMILY PROTEIN-RELATED"/>
    <property type="match status" value="1"/>
</dbReference>
<accession>W4M9C9</accession>
<dbReference type="PROSITE" id="PS51471">
    <property type="entry name" value="FE2OG_OXY"/>
    <property type="match status" value="1"/>
</dbReference>
<dbReference type="SUPFAM" id="SSF51197">
    <property type="entry name" value="Clavaminate synthase-like"/>
    <property type="match status" value="1"/>
</dbReference>
<keyword evidence="13" id="KW-1185">Reference proteome</keyword>
<dbReference type="InterPro" id="IPR005123">
    <property type="entry name" value="Oxoglu/Fe-dep_dioxygenase_dom"/>
</dbReference>
<comment type="catalytic activity">
    <reaction evidence="9">
        <text>L-arginine + 2-oxoglutarate + O2 = guanidine + L-glutamate 5-semialdehyde + succinate + CO2</text>
        <dbReference type="Rhea" id="RHEA:31535"/>
        <dbReference type="ChEBI" id="CHEBI:15379"/>
        <dbReference type="ChEBI" id="CHEBI:16526"/>
        <dbReference type="ChEBI" id="CHEBI:16810"/>
        <dbReference type="ChEBI" id="CHEBI:30031"/>
        <dbReference type="ChEBI" id="CHEBI:30087"/>
        <dbReference type="ChEBI" id="CHEBI:32682"/>
        <dbReference type="ChEBI" id="CHEBI:58066"/>
        <dbReference type="EC" id="1.14.20.7"/>
    </reaction>
</comment>
<evidence type="ECO:0000313" key="13">
    <source>
        <dbReference type="Proteomes" id="UP000019140"/>
    </source>
</evidence>
<evidence type="ECO:0000259" key="11">
    <source>
        <dbReference type="PROSITE" id="PS51471"/>
    </source>
</evidence>
<dbReference type="Proteomes" id="UP000019140">
    <property type="component" value="Unassembled WGS sequence"/>
</dbReference>
<dbReference type="PATRIC" id="fig|1429439.4.peg.2373"/>
<proteinExistence type="inferred from homology"/>
<dbReference type="InterPro" id="IPR027443">
    <property type="entry name" value="IPNS-like_sf"/>
</dbReference>
<reference evidence="12 13" key="1">
    <citation type="journal article" date="2014" name="Nature">
        <title>An environmental bacterial taxon with a large and distinct metabolic repertoire.</title>
        <authorList>
            <person name="Wilson M.C."/>
            <person name="Mori T."/>
            <person name="Ruckert C."/>
            <person name="Uria A.R."/>
            <person name="Helf M.J."/>
            <person name="Takada K."/>
            <person name="Gernert C."/>
            <person name="Steffens U.A."/>
            <person name="Heycke N."/>
            <person name="Schmitt S."/>
            <person name="Rinke C."/>
            <person name="Helfrich E.J."/>
            <person name="Brachmann A.O."/>
            <person name="Gurgui C."/>
            <person name="Wakimoto T."/>
            <person name="Kracht M."/>
            <person name="Crusemann M."/>
            <person name="Hentschel U."/>
            <person name="Abe I."/>
            <person name="Matsunaga S."/>
            <person name="Kalinowski J."/>
            <person name="Takeyama H."/>
            <person name="Piel J."/>
        </authorList>
    </citation>
    <scope>NUCLEOTIDE SEQUENCE [LARGE SCALE GENOMIC DNA]</scope>
    <source>
        <strain evidence="13">TSY2</strain>
    </source>
</reference>
<evidence type="ECO:0000256" key="8">
    <source>
        <dbReference type="ARBA" id="ARBA00047725"/>
    </source>
</evidence>
<protein>
    <recommendedName>
        <fullName evidence="4">2-oxoglutarate-dependent ethylene/succinate-forming enzyme</fullName>
        <ecNumber evidence="3">1.13.12.19</ecNumber>
        <ecNumber evidence="2">1.14.20.7</ecNumber>
    </recommendedName>
    <alternativeName>
        <fullName evidence="6">2-oxoglutarate dioxygenase (ethylene-forming)</fullName>
    </alternativeName>
    <alternativeName>
        <fullName evidence="7">2-oxoglutarate/L-arginine monooxygenase/decarboxylase (succinate-forming)</fullName>
    </alternativeName>
</protein>
<dbReference type="HOGENOM" id="CLU_010119_6_1_7"/>
<keyword evidence="10" id="KW-0408">Iron</keyword>
<dbReference type="PRINTS" id="PR00682">
    <property type="entry name" value="IPNSYNTHASE"/>
</dbReference>
<evidence type="ECO:0000256" key="5">
    <source>
        <dbReference type="ARBA" id="ARBA00022666"/>
    </source>
</evidence>
<dbReference type="Pfam" id="PF14226">
    <property type="entry name" value="DIOX_N"/>
    <property type="match status" value="1"/>
</dbReference>
<gene>
    <name evidence="12" type="ORF">ETSY2_13890</name>
</gene>
<dbReference type="Gene3D" id="2.60.120.330">
    <property type="entry name" value="B-lactam Antibiotic, Isopenicillin N Synthase, Chain"/>
    <property type="match status" value="1"/>
</dbReference>
<comment type="caution">
    <text evidence="12">The sequence shown here is derived from an EMBL/GenBank/DDBJ whole genome shotgun (WGS) entry which is preliminary data.</text>
</comment>
<evidence type="ECO:0000256" key="7">
    <source>
        <dbReference type="ARBA" id="ARBA00031282"/>
    </source>
</evidence>
<keyword evidence="10" id="KW-0560">Oxidoreductase</keyword>
<comment type="similarity">
    <text evidence="10">Belongs to the iron/ascorbate-dependent oxidoreductase family.</text>
</comment>
<dbReference type="GO" id="GO:0102276">
    <property type="term" value="F:2-oxoglutarate oxygenase/decarboxylase (ethylene-forming) activity"/>
    <property type="evidence" value="ECO:0007669"/>
    <property type="project" value="UniProtKB-EC"/>
</dbReference>